<reference evidence="1" key="1">
    <citation type="submission" date="2021-01" db="EMBL/GenBank/DDBJ databases">
        <title>Genomic Encyclopedia of Type Strains, Phase IV (KMG-IV): sequencing the most valuable type-strain genomes for metagenomic binning, comparative biology and taxonomic classification.</title>
        <authorList>
            <person name="Goeker M."/>
        </authorList>
    </citation>
    <scope>NUCLEOTIDE SEQUENCE</scope>
    <source>
        <strain evidence="1">DSM 25523</strain>
    </source>
</reference>
<dbReference type="Proteomes" id="UP000717624">
    <property type="component" value="Unassembled WGS sequence"/>
</dbReference>
<dbReference type="AlphaFoldDB" id="A0A938XVN3"/>
<keyword evidence="2" id="KW-1185">Reference proteome</keyword>
<name>A0A938XVN3_9BACL</name>
<evidence type="ECO:0000313" key="2">
    <source>
        <dbReference type="Proteomes" id="UP000717624"/>
    </source>
</evidence>
<dbReference type="RefSeq" id="WP_204518726.1">
    <property type="nucleotide sequence ID" value="NZ_BAABIN010000005.1"/>
</dbReference>
<dbReference type="EMBL" id="JAFBEB010000008">
    <property type="protein sequence ID" value="MBM7590992.1"/>
    <property type="molecule type" value="Genomic_DNA"/>
</dbReference>
<gene>
    <name evidence="1" type="ORF">JOD01_002604</name>
</gene>
<sequence>MSTTELMLRTTLEGRVLRTLQTYFRRPNDVLIRESLHANGLSREDADFTTDLLLTQKYTVGEIMEQLRAKGAFDKK</sequence>
<comment type="caution">
    <text evidence="1">The sequence shown here is derived from an EMBL/GenBank/DDBJ whole genome shotgun (WGS) entry which is preliminary data.</text>
</comment>
<organism evidence="1 2">
    <name type="scientific">Brevibacillus fulvus</name>
    <dbReference type="NCBI Taxonomy" id="1125967"/>
    <lineage>
        <taxon>Bacteria</taxon>
        <taxon>Bacillati</taxon>
        <taxon>Bacillota</taxon>
        <taxon>Bacilli</taxon>
        <taxon>Bacillales</taxon>
        <taxon>Paenibacillaceae</taxon>
        <taxon>Brevibacillus</taxon>
    </lineage>
</organism>
<evidence type="ECO:0000313" key="1">
    <source>
        <dbReference type="EMBL" id="MBM7590992.1"/>
    </source>
</evidence>
<accession>A0A938XVN3</accession>
<protein>
    <submittedName>
        <fullName evidence="1">Uncharacterized protein</fullName>
    </submittedName>
</protein>
<proteinExistence type="predicted"/>